<accession>A0A848LUA7</accession>
<dbReference type="SMART" id="SM01236">
    <property type="entry name" value="Haem_oxygenase_2"/>
    <property type="match status" value="1"/>
</dbReference>
<dbReference type="RefSeq" id="WP_169350553.1">
    <property type="nucleotide sequence ID" value="NZ_JABBJJ010000316.1"/>
</dbReference>
<dbReference type="Gene3D" id="1.20.910.10">
    <property type="entry name" value="Heme oxygenase-like"/>
    <property type="match status" value="1"/>
</dbReference>
<keyword evidence="1" id="KW-0560">Oxidoreductase</keyword>
<protein>
    <submittedName>
        <fullName evidence="2">Iron-containing redox enzyme family protein</fullName>
    </submittedName>
</protein>
<dbReference type="InterPro" id="IPR039068">
    <property type="entry name" value="PqqC-like"/>
</dbReference>
<dbReference type="SUPFAM" id="SSF48613">
    <property type="entry name" value="Heme oxygenase-like"/>
    <property type="match status" value="1"/>
</dbReference>
<sequence>MGAPSLVRNLKLRQRIASLKVEWNALEWPYLRALRDGSLSREDFVETQLHFFAAVAHFSRPMAVLASRLPRPDLRLPLVENVFDEHGRGELGHGHERTFRLLLERLGADLSRVGRAHWPEVQAFNAALTGVSTFDSPLTGLAMFGVIEDLFSGISLELGRGIVSRGWLPADKVAHYPTHATLDEEHADGFYRQLDAPYETDARSASEVEQGLLLGGHLFQRLYEDLYRARHRRDGAPGR</sequence>
<name>A0A848LUA7_9BACT</name>
<evidence type="ECO:0000313" key="3">
    <source>
        <dbReference type="Proteomes" id="UP000518300"/>
    </source>
</evidence>
<dbReference type="Proteomes" id="UP000518300">
    <property type="component" value="Unassembled WGS sequence"/>
</dbReference>
<dbReference type="PANTHER" id="PTHR40279:SF3">
    <property type="entry name" value="4-AMINOBENZOATE SYNTHASE"/>
    <property type="match status" value="1"/>
</dbReference>
<gene>
    <name evidence="2" type="ORF">HG543_41920</name>
</gene>
<dbReference type="AlphaFoldDB" id="A0A848LUA7"/>
<evidence type="ECO:0000256" key="1">
    <source>
        <dbReference type="ARBA" id="ARBA00023002"/>
    </source>
</evidence>
<evidence type="ECO:0000313" key="2">
    <source>
        <dbReference type="EMBL" id="NMO21366.1"/>
    </source>
</evidence>
<dbReference type="EMBL" id="JABBJJ010000316">
    <property type="protein sequence ID" value="NMO21366.1"/>
    <property type="molecule type" value="Genomic_DNA"/>
</dbReference>
<proteinExistence type="predicted"/>
<keyword evidence="3" id="KW-1185">Reference proteome</keyword>
<comment type="caution">
    <text evidence="2">The sequence shown here is derived from an EMBL/GenBank/DDBJ whole genome shotgun (WGS) entry which is preliminary data.</text>
</comment>
<dbReference type="PANTHER" id="PTHR40279">
    <property type="entry name" value="PQQC-LIKE PROTEIN"/>
    <property type="match status" value="1"/>
</dbReference>
<reference evidence="2 3" key="1">
    <citation type="submission" date="2020-04" db="EMBL/GenBank/DDBJ databases">
        <title>Draft genome of Pyxidicoccus fallax type strain.</title>
        <authorList>
            <person name="Whitworth D.E."/>
        </authorList>
    </citation>
    <scope>NUCLEOTIDE SEQUENCE [LARGE SCALE GENOMIC DNA]</scope>
    <source>
        <strain evidence="2 3">DSM 14698</strain>
    </source>
</reference>
<dbReference type="GO" id="GO:0016491">
    <property type="term" value="F:oxidoreductase activity"/>
    <property type="evidence" value="ECO:0007669"/>
    <property type="project" value="UniProtKB-KW"/>
</dbReference>
<dbReference type="Pfam" id="PF14518">
    <property type="entry name" value="Haem_oxygenas_2"/>
    <property type="match status" value="1"/>
</dbReference>
<organism evidence="2 3">
    <name type="scientific">Pyxidicoccus fallax</name>
    <dbReference type="NCBI Taxonomy" id="394095"/>
    <lineage>
        <taxon>Bacteria</taxon>
        <taxon>Pseudomonadati</taxon>
        <taxon>Myxococcota</taxon>
        <taxon>Myxococcia</taxon>
        <taxon>Myxococcales</taxon>
        <taxon>Cystobacterineae</taxon>
        <taxon>Myxococcaceae</taxon>
        <taxon>Pyxidicoccus</taxon>
    </lineage>
</organism>
<dbReference type="InterPro" id="IPR016084">
    <property type="entry name" value="Haem_Oase-like_multi-hlx"/>
</dbReference>